<name>A0A8H4U818_9HYPO</name>
<dbReference type="PROSITE" id="PS50088">
    <property type="entry name" value="ANK_REPEAT"/>
    <property type="match status" value="1"/>
</dbReference>
<evidence type="ECO:0000256" key="1">
    <source>
        <dbReference type="ARBA" id="ARBA00022737"/>
    </source>
</evidence>
<dbReference type="PROSITE" id="PS50297">
    <property type="entry name" value="ANK_REP_REGION"/>
    <property type="match status" value="1"/>
</dbReference>
<comment type="caution">
    <text evidence="5">The sequence shown here is derived from an EMBL/GenBank/DDBJ whole genome shotgun (WGS) entry which is preliminary data.</text>
</comment>
<dbReference type="PANTHER" id="PTHR24193:SF121">
    <property type="entry name" value="ADA2A-CONTAINING COMPLEX COMPONENT 3, ISOFORM D"/>
    <property type="match status" value="1"/>
</dbReference>
<dbReference type="SUPFAM" id="SSF48403">
    <property type="entry name" value="Ankyrin repeat"/>
    <property type="match status" value="1"/>
</dbReference>
<dbReference type="Pfam" id="PF12796">
    <property type="entry name" value="Ank_2"/>
    <property type="match status" value="1"/>
</dbReference>
<keyword evidence="2 3" id="KW-0040">ANK repeat</keyword>
<evidence type="ECO:0000313" key="5">
    <source>
        <dbReference type="EMBL" id="KAF4971482.1"/>
    </source>
</evidence>
<dbReference type="EMBL" id="JABEXW010000093">
    <property type="protein sequence ID" value="KAF4971482.1"/>
    <property type="molecule type" value="Genomic_DNA"/>
</dbReference>
<evidence type="ECO:0008006" key="7">
    <source>
        <dbReference type="Google" id="ProtNLM"/>
    </source>
</evidence>
<dbReference type="SMART" id="SM00248">
    <property type="entry name" value="ANK"/>
    <property type="match status" value="3"/>
</dbReference>
<feature type="repeat" description="ANK" evidence="3">
    <location>
        <begin position="214"/>
        <end position="246"/>
    </location>
</feature>
<dbReference type="InterPro" id="IPR002110">
    <property type="entry name" value="Ankyrin_rpt"/>
</dbReference>
<dbReference type="PANTHER" id="PTHR24193">
    <property type="entry name" value="ANKYRIN REPEAT PROTEIN"/>
    <property type="match status" value="1"/>
</dbReference>
<dbReference type="InterPro" id="IPR036770">
    <property type="entry name" value="Ankyrin_rpt-contain_sf"/>
</dbReference>
<organism evidence="5 6">
    <name type="scientific">Fusarium sarcochroum</name>
    <dbReference type="NCBI Taxonomy" id="1208366"/>
    <lineage>
        <taxon>Eukaryota</taxon>
        <taxon>Fungi</taxon>
        <taxon>Dikarya</taxon>
        <taxon>Ascomycota</taxon>
        <taxon>Pezizomycotina</taxon>
        <taxon>Sordariomycetes</taxon>
        <taxon>Hypocreomycetidae</taxon>
        <taxon>Hypocreales</taxon>
        <taxon>Nectriaceae</taxon>
        <taxon>Fusarium</taxon>
        <taxon>Fusarium lateritium species complex</taxon>
    </lineage>
</organism>
<protein>
    <recommendedName>
        <fullName evidence="7">Ankyrin repeat protein</fullName>
    </recommendedName>
</protein>
<evidence type="ECO:0000256" key="2">
    <source>
        <dbReference type="ARBA" id="ARBA00023043"/>
    </source>
</evidence>
<evidence type="ECO:0000313" key="6">
    <source>
        <dbReference type="Proteomes" id="UP000622797"/>
    </source>
</evidence>
<gene>
    <name evidence="5" type="ORF">FSARC_1710</name>
</gene>
<dbReference type="Proteomes" id="UP000622797">
    <property type="component" value="Unassembled WGS sequence"/>
</dbReference>
<evidence type="ECO:0000256" key="3">
    <source>
        <dbReference type="PROSITE-ProRule" id="PRU00023"/>
    </source>
</evidence>
<sequence length="365" mass="40619">MGTGLFPRSTYHRTTADYVKKAQTAKRLLIETEDRIWQAVLSEKDGALESIFTRRKDELIAMMNTGTIDVEAAPAAGDLSSPQCVITYLAVALESNPEALKDGLWDMALKLLQKDSQPPSQYIDIRDGNDCTPLHRLVSGYQRQGNEEMDASTNIVKIFELLLQRGANFDAVDYGLRTPLHYLVASNNWNGTTRLDLMDRLLLVGCEINTKDNHGDSPLHSACEKRDRRVMAKLIEYGADLHSLDNNWKTPYEVFFKHPGATNNDAAFANDTMKGLQNALPKRKRGINVPPKMAECPPHLKGICDKVPVYLSSQGMHQLGNSQSILEFAEEKLLNQASVASSEMMKVSVSPAEPSKKQIEETDQA</sequence>
<dbReference type="OrthoDB" id="195446at2759"/>
<keyword evidence="1" id="KW-0677">Repeat</keyword>
<feature type="region of interest" description="Disordered" evidence="4">
    <location>
        <begin position="345"/>
        <end position="365"/>
    </location>
</feature>
<accession>A0A8H4U818</accession>
<evidence type="ECO:0000256" key="4">
    <source>
        <dbReference type="SAM" id="MobiDB-lite"/>
    </source>
</evidence>
<keyword evidence="6" id="KW-1185">Reference proteome</keyword>
<dbReference type="InterPro" id="IPR050663">
    <property type="entry name" value="Ankyrin-SOCS_Box"/>
</dbReference>
<dbReference type="AlphaFoldDB" id="A0A8H4U818"/>
<dbReference type="GO" id="GO:0045944">
    <property type="term" value="P:positive regulation of transcription by RNA polymerase II"/>
    <property type="evidence" value="ECO:0007669"/>
    <property type="project" value="TreeGrafter"/>
</dbReference>
<proteinExistence type="predicted"/>
<feature type="compositionally biased region" description="Basic and acidic residues" evidence="4">
    <location>
        <begin position="354"/>
        <end position="365"/>
    </location>
</feature>
<dbReference type="Gene3D" id="1.25.40.20">
    <property type="entry name" value="Ankyrin repeat-containing domain"/>
    <property type="match status" value="1"/>
</dbReference>
<dbReference type="GO" id="GO:0005634">
    <property type="term" value="C:nucleus"/>
    <property type="evidence" value="ECO:0007669"/>
    <property type="project" value="TreeGrafter"/>
</dbReference>
<dbReference type="GO" id="GO:0000976">
    <property type="term" value="F:transcription cis-regulatory region binding"/>
    <property type="evidence" value="ECO:0007669"/>
    <property type="project" value="TreeGrafter"/>
</dbReference>
<reference evidence="5" key="2">
    <citation type="submission" date="2020-05" db="EMBL/GenBank/DDBJ databases">
        <authorList>
            <person name="Kim H.-S."/>
            <person name="Proctor R.H."/>
            <person name="Brown D.W."/>
        </authorList>
    </citation>
    <scope>NUCLEOTIDE SEQUENCE</scope>
    <source>
        <strain evidence="5">NRRL 20472</strain>
    </source>
</reference>
<reference evidence="5" key="1">
    <citation type="journal article" date="2020" name="BMC Genomics">
        <title>Correction to: Identification and distribution of gene clusters required for synthesis of sphingolipid metabolism inhibitors in diverse species of the filamentous fungus Fusarium.</title>
        <authorList>
            <person name="Kim H.S."/>
            <person name="Lohmar J.M."/>
            <person name="Busman M."/>
            <person name="Brown D.W."/>
            <person name="Naumann T.A."/>
            <person name="Divon H.H."/>
            <person name="Lysoe E."/>
            <person name="Uhlig S."/>
            <person name="Proctor R.H."/>
        </authorList>
    </citation>
    <scope>NUCLEOTIDE SEQUENCE</scope>
    <source>
        <strain evidence="5">NRRL 20472</strain>
    </source>
</reference>